<name>A0A7W7H4B9_9ACTN</name>
<reference evidence="1 2" key="1">
    <citation type="submission" date="2020-08" db="EMBL/GenBank/DDBJ databases">
        <title>Sequencing the genomes of 1000 actinobacteria strains.</title>
        <authorList>
            <person name="Klenk H.-P."/>
        </authorList>
    </citation>
    <scope>NUCLEOTIDE SEQUENCE [LARGE SCALE GENOMIC DNA]</scope>
    <source>
        <strain evidence="1 2">DSM 45809</strain>
    </source>
</reference>
<proteinExistence type="predicted"/>
<dbReference type="Proteomes" id="UP000546162">
    <property type="component" value="Unassembled WGS sequence"/>
</dbReference>
<dbReference type="EMBL" id="JACHNB010000001">
    <property type="protein sequence ID" value="MBB4743765.1"/>
    <property type="molecule type" value="Genomic_DNA"/>
</dbReference>
<evidence type="ECO:0000313" key="1">
    <source>
        <dbReference type="EMBL" id="MBB4743765.1"/>
    </source>
</evidence>
<gene>
    <name evidence="1" type="ORF">BJY16_007224</name>
</gene>
<sequence>MYFVYRSHYAGPLSKLVRRLPDATVLDWFRRHWTRPDPHAWIEAELGADVYGLHTIFDAAREHRLPAPETTDQLRTLLHRHLYVEGDADFIRLDEHSLRVRTDDDEVELAYFFLDDRAVAAAPDRLAYLLHESWPLPDDAEREPPGPPTTYATFLTYYDGASLECPDQVVFPGIELAELAAHLPGADRTGWPPELKVLAGLLAPGERSLVPALRRANLWPGFGLDADEPWPDALDALDNPYHAAMSLIDEHVFDNGRRPDTSLIEVSGHLAQMAMHCSGAFGFQQWYLFDSLWVASHPDLAASLTHYATDWDPLS</sequence>
<accession>A0A7W7H4B9</accession>
<dbReference type="AlphaFoldDB" id="A0A7W7H4B9"/>
<protein>
    <submittedName>
        <fullName evidence="1">Uncharacterized protein</fullName>
    </submittedName>
</protein>
<comment type="caution">
    <text evidence="1">The sequence shown here is derived from an EMBL/GenBank/DDBJ whole genome shotgun (WGS) entry which is preliminary data.</text>
</comment>
<dbReference type="RefSeq" id="WP_185044015.1">
    <property type="nucleotide sequence ID" value="NZ_BAABFG010000005.1"/>
</dbReference>
<keyword evidence="2" id="KW-1185">Reference proteome</keyword>
<organism evidence="1 2">
    <name type="scientific">Actinoplanes octamycinicus</name>
    <dbReference type="NCBI Taxonomy" id="135948"/>
    <lineage>
        <taxon>Bacteria</taxon>
        <taxon>Bacillati</taxon>
        <taxon>Actinomycetota</taxon>
        <taxon>Actinomycetes</taxon>
        <taxon>Micromonosporales</taxon>
        <taxon>Micromonosporaceae</taxon>
        <taxon>Actinoplanes</taxon>
    </lineage>
</organism>
<evidence type="ECO:0000313" key="2">
    <source>
        <dbReference type="Proteomes" id="UP000546162"/>
    </source>
</evidence>